<evidence type="ECO:0000256" key="1">
    <source>
        <dbReference type="ARBA" id="ARBA00023125"/>
    </source>
</evidence>
<dbReference type="InterPro" id="IPR012340">
    <property type="entry name" value="NA-bd_OB-fold"/>
</dbReference>
<dbReference type="Proteomes" id="UP001139648">
    <property type="component" value="Unassembled WGS sequence"/>
</dbReference>
<name>A0A9X2GGX4_9ACTN</name>
<protein>
    <submittedName>
        <fullName evidence="4">Single-strand DNA-binding protein</fullName>
    </submittedName>
</protein>
<dbReference type="RefSeq" id="WP_253741867.1">
    <property type="nucleotide sequence ID" value="NZ_BAABKA010000036.1"/>
</dbReference>
<dbReference type="Pfam" id="PF00436">
    <property type="entry name" value="SSB"/>
    <property type="match status" value="1"/>
</dbReference>
<proteinExistence type="predicted"/>
<evidence type="ECO:0000256" key="2">
    <source>
        <dbReference type="PROSITE-ProRule" id="PRU00252"/>
    </source>
</evidence>
<sequence>MDRNEVLLVGRLSAPAEERSLPSGDTLTKWRIIVRRRRHRRGATLTDSVPCITFDPETAAVVRGLKPRDYVAVTGSFRCRVYGPSAGKTWRYEVEVSTAKPCEGELSELSEPPRLPEPALPATGTDPAPLAALVPRQVLYLAPTG</sequence>
<dbReference type="InterPro" id="IPR000424">
    <property type="entry name" value="Primosome_PriB/ssb"/>
</dbReference>
<keyword evidence="5" id="KW-1185">Reference proteome</keyword>
<gene>
    <name evidence="4" type="ORF">HD597_002191</name>
</gene>
<dbReference type="AlphaFoldDB" id="A0A9X2GGX4"/>
<comment type="caution">
    <text evidence="4">The sequence shown here is derived from an EMBL/GenBank/DDBJ whole genome shotgun (WGS) entry which is preliminary data.</text>
</comment>
<dbReference type="EMBL" id="JAMZEB010000002">
    <property type="protein sequence ID" value="MCP2355171.1"/>
    <property type="molecule type" value="Genomic_DNA"/>
</dbReference>
<dbReference type="PROSITE" id="PS50935">
    <property type="entry name" value="SSB"/>
    <property type="match status" value="1"/>
</dbReference>
<evidence type="ECO:0000256" key="3">
    <source>
        <dbReference type="SAM" id="MobiDB-lite"/>
    </source>
</evidence>
<evidence type="ECO:0000313" key="5">
    <source>
        <dbReference type="Proteomes" id="UP001139648"/>
    </source>
</evidence>
<accession>A0A9X2GGX4</accession>
<organism evidence="4 5">
    <name type="scientific">Nonomuraea thailandensis</name>
    <dbReference type="NCBI Taxonomy" id="1188745"/>
    <lineage>
        <taxon>Bacteria</taxon>
        <taxon>Bacillati</taxon>
        <taxon>Actinomycetota</taxon>
        <taxon>Actinomycetes</taxon>
        <taxon>Streptosporangiales</taxon>
        <taxon>Streptosporangiaceae</taxon>
        <taxon>Nonomuraea</taxon>
    </lineage>
</organism>
<dbReference type="Gene3D" id="2.40.50.140">
    <property type="entry name" value="Nucleic acid-binding proteins"/>
    <property type="match status" value="1"/>
</dbReference>
<feature type="region of interest" description="Disordered" evidence="3">
    <location>
        <begin position="103"/>
        <end position="127"/>
    </location>
</feature>
<evidence type="ECO:0000313" key="4">
    <source>
        <dbReference type="EMBL" id="MCP2355171.1"/>
    </source>
</evidence>
<keyword evidence="1 2" id="KW-0238">DNA-binding</keyword>
<reference evidence="4" key="1">
    <citation type="submission" date="2022-06" db="EMBL/GenBank/DDBJ databases">
        <title>Sequencing the genomes of 1000 actinobacteria strains.</title>
        <authorList>
            <person name="Klenk H.-P."/>
        </authorList>
    </citation>
    <scope>NUCLEOTIDE SEQUENCE</scope>
    <source>
        <strain evidence="4">DSM 46694</strain>
    </source>
</reference>
<dbReference type="SUPFAM" id="SSF50249">
    <property type="entry name" value="Nucleic acid-binding proteins"/>
    <property type="match status" value="1"/>
</dbReference>
<dbReference type="GO" id="GO:0003697">
    <property type="term" value="F:single-stranded DNA binding"/>
    <property type="evidence" value="ECO:0007669"/>
    <property type="project" value="InterPro"/>
</dbReference>